<evidence type="ECO:0000313" key="1">
    <source>
        <dbReference type="EMBL" id="MDN5069893.1"/>
    </source>
</evidence>
<dbReference type="Proteomes" id="UP001170288">
    <property type="component" value="Unassembled WGS sequence"/>
</dbReference>
<evidence type="ECO:0000313" key="2">
    <source>
        <dbReference type="Proteomes" id="UP001170288"/>
    </source>
</evidence>
<comment type="caution">
    <text evidence="1">The sequence shown here is derived from an EMBL/GenBank/DDBJ whole genome shotgun (WGS) entry which is preliminary data.</text>
</comment>
<organism evidence="1 2">
    <name type="scientific">Aliarcobacter butzleri</name>
    <dbReference type="NCBI Taxonomy" id="28197"/>
    <lineage>
        <taxon>Bacteria</taxon>
        <taxon>Pseudomonadati</taxon>
        <taxon>Campylobacterota</taxon>
        <taxon>Epsilonproteobacteria</taxon>
        <taxon>Campylobacterales</taxon>
        <taxon>Arcobacteraceae</taxon>
        <taxon>Aliarcobacter</taxon>
    </lineage>
</organism>
<reference evidence="1" key="1">
    <citation type="submission" date="2022-12" db="EMBL/GenBank/DDBJ databases">
        <authorList>
            <person name="Uljanovas D."/>
        </authorList>
    </citation>
    <scope>NUCLEOTIDE SEQUENCE</scope>
    <source>
        <strain evidence="1">RCM69</strain>
    </source>
</reference>
<sequence>MLETLKYLTQIKPARNYKNIDSLNNVASYLEDRFKVIGLETSFQNYVVDNNEYKNIRRATLLWN</sequence>
<reference evidence="1" key="2">
    <citation type="journal article" date="2023" name="Microorganisms">
        <title>Genomic Characterization of Arcobacter butzleri Strains Isolated from Various Sources in Lithuania.</title>
        <authorList>
            <person name="Uljanovas D."/>
            <person name="Golz G."/>
            <person name="Fleischmann S."/>
            <person name="Kudirkiene E."/>
            <person name="Kasetiene N."/>
            <person name="Grineviciene A."/>
            <person name="Tamuleviciene E."/>
            <person name="Aksomaitiene J."/>
            <person name="Alter T."/>
            <person name="Malakauskas M."/>
        </authorList>
    </citation>
    <scope>NUCLEOTIDE SEQUENCE</scope>
    <source>
        <strain evidence="1">RCM69</strain>
    </source>
</reference>
<protein>
    <submittedName>
        <fullName evidence="1">Uncharacterized protein</fullName>
    </submittedName>
</protein>
<dbReference type="RefSeq" id="WP_301372069.1">
    <property type="nucleotide sequence ID" value="NZ_JAPZCX010000003.1"/>
</dbReference>
<name>A0AAW7PVF5_9BACT</name>
<dbReference type="EMBL" id="JAPZCX010000003">
    <property type="protein sequence ID" value="MDN5069893.1"/>
    <property type="molecule type" value="Genomic_DNA"/>
</dbReference>
<proteinExistence type="predicted"/>
<gene>
    <name evidence="1" type="ORF">O8C76_02475</name>
</gene>
<accession>A0AAW7PVF5</accession>
<dbReference type="AlphaFoldDB" id="A0AAW7PVF5"/>